<keyword evidence="8" id="KW-0498">Mitosis</keyword>
<comment type="subcellular location">
    <subcellularLocation>
        <location evidence="2">Cytoplasm</location>
    </subcellularLocation>
    <subcellularLocation>
        <location evidence="1">Nucleus</location>
    </subcellularLocation>
</comment>
<evidence type="ECO:0000256" key="5">
    <source>
        <dbReference type="ARBA" id="ARBA00022490"/>
    </source>
</evidence>
<evidence type="ECO:0000256" key="14">
    <source>
        <dbReference type="ARBA" id="ARBA00030984"/>
    </source>
</evidence>
<dbReference type="InterPro" id="IPR026126">
    <property type="entry name" value="BABAM1"/>
</dbReference>
<accession>A0A7J7GKU3</accession>
<keyword evidence="11" id="KW-0234">DNA repair</keyword>
<evidence type="ECO:0000313" key="18">
    <source>
        <dbReference type="Proteomes" id="UP000593564"/>
    </source>
</evidence>
<keyword evidence="10" id="KW-0156">Chromatin regulator</keyword>
<feature type="compositionally biased region" description="Basic and acidic residues" evidence="16">
    <location>
        <begin position="215"/>
        <end position="232"/>
    </location>
</feature>
<dbReference type="PANTHER" id="PTHR15660:SF1">
    <property type="entry name" value="BRISC AND BRCA1-A COMPLEX MEMBER 1"/>
    <property type="match status" value="1"/>
</dbReference>
<evidence type="ECO:0000256" key="15">
    <source>
        <dbReference type="ARBA" id="ARBA00031038"/>
    </source>
</evidence>
<dbReference type="GO" id="GO:0006281">
    <property type="term" value="P:DNA repair"/>
    <property type="evidence" value="ECO:0007669"/>
    <property type="project" value="UniProtKB-KW"/>
</dbReference>
<dbReference type="GO" id="GO:0005737">
    <property type="term" value="C:cytoplasm"/>
    <property type="evidence" value="ECO:0007669"/>
    <property type="project" value="UniProtKB-SubCell"/>
</dbReference>
<reference evidence="17 18" key="2">
    <citation type="submission" date="2020-07" db="EMBL/GenBank/DDBJ databases">
        <title>Genome assembly of wild tea tree DASZ reveals pedigree and selection history of tea varieties.</title>
        <authorList>
            <person name="Zhang W."/>
        </authorList>
    </citation>
    <scope>NUCLEOTIDE SEQUENCE [LARGE SCALE GENOMIC DNA]</scope>
    <source>
        <strain evidence="18">cv. G240</strain>
        <tissue evidence="17">Leaf</tissue>
    </source>
</reference>
<dbReference type="GO" id="GO:0051301">
    <property type="term" value="P:cell division"/>
    <property type="evidence" value="ECO:0007669"/>
    <property type="project" value="UniProtKB-KW"/>
</dbReference>
<gene>
    <name evidence="17" type="ORF">HYC85_021165</name>
</gene>
<evidence type="ECO:0000256" key="3">
    <source>
        <dbReference type="ARBA" id="ARBA00010809"/>
    </source>
</evidence>
<keyword evidence="5" id="KW-0963">Cytoplasm</keyword>
<evidence type="ECO:0000256" key="10">
    <source>
        <dbReference type="ARBA" id="ARBA00022853"/>
    </source>
</evidence>
<comment type="caution">
    <text evidence="17">The sequence shown here is derived from an EMBL/GenBank/DDBJ whole genome shotgun (WGS) entry which is preliminary data.</text>
</comment>
<dbReference type="GO" id="GO:0006325">
    <property type="term" value="P:chromatin organization"/>
    <property type="evidence" value="ECO:0007669"/>
    <property type="project" value="UniProtKB-KW"/>
</dbReference>
<dbReference type="GO" id="GO:0070552">
    <property type="term" value="C:BRISC complex"/>
    <property type="evidence" value="ECO:0007669"/>
    <property type="project" value="InterPro"/>
</dbReference>
<keyword evidence="6" id="KW-0132">Cell division</keyword>
<keyword evidence="12" id="KW-0539">Nucleus</keyword>
<evidence type="ECO:0000256" key="7">
    <source>
        <dbReference type="ARBA" id="ARBA00022763"/>
    </source>
</evidence>
<dbReference type="AlphaFoldDB" id="A0A7J7GKU3"/>
<dbReference type="Gene3D" id="3.40.50.410">
    <property type="entry name" value="von Willebrand factor, type A domain"/>
    <property type="match status" value="1"/>
</dbReference>
<evidence type="ECO:0000256" key="13">
    <source>
        <dbReference type="ARBA" id="ARBA00023306"/>
    </source>
</evidence>
<name>A0A7J7GKU3_CAMSI</name>
<dbReference type="EMBL" id="JACBKZ010000010">
    <property type="protein sequence ID" value="KAF5939998.1"/>
    <property type="molecule type" value="Genomic_DNA"/>
</dbReference>
<evidence type="ECO:0000256" key="4">
    <source>
        <dbReference type="ARBA" id="ARBA00019437"/>
    </source>
</evidence>
<evidence type="ECO:0000256" key="1">
    <source>
        <dbReference type="ARBA" id="ARBA00004123"/>
    </source>
</evidence>
<evidence type="ECO:0000313" key="17">
    <source>
        <dbReference type="EMBL" id="KAF5939998.1"/>
    </source>
</evidence>
<evidence type="ECO:0000256" key="12">
    <source>
        <dbReference type="ARBA" id="ARBA00023242"/>
    </source>
</evidence>
<evidence type="ECO:0000256" key="9">
    <source>
        <dbReference type="ARBA" id="ARBA00022786"/>
    </source>
</evidence>
<evidence type="ECO:0000256" key="11">
    <source>
        <dbReference type="ARBA" id="ARBA00023204"/>
    </source>
</evidence>
<reference evidence="18" key="1">
    <citation type="journal article" date="2020" name="Nat. Commun.">
        <title>Genome assembly of wild tea tree DASZ reveals pedigree and selection history of tea varieties.</title>
        <authorList>
            <person name="Zhang W."/>
            <person name="Zhang Y."/>
            <person name="Qiu H."/>
            <person name="Guo Y."/>
            <person name="Wan H."/>
            <person name="Zhang X."/>
            <person name="Scossa F."/>
            <person name="Alseekh S."/>
            <person name="Zhang Q."/>
            <person name="Wang P."/>
            <person name="Xu L."/>
            <person name="Schmidt M.H."/>
            <person name="Jia X."/>
            <person name="Li D."/>
            <person name="Zhu A."/>
            <person name="Guo F."/>
            <person name="Chen W."/>
            <person name="Ni D."/>
            <person name="Usadel B."/>
            <person name="Fernie A.R."/>
            <person name="Wen W."/>
        </authorList>
    </citation>
    <scope>NUCLEOTIDE SEQUENCE [LARGE SCALE GENOMIC DNA]</scope>
    <source>
        <strain evidence="18">cv. G240</strain>
    </source>
</reference>
<evidence type="ECO:0000256" key="8">
    <source>
        <dbReference type="ARBA" id="ARBA00022776"/>
    </source>
</evidence>
<keyword evidence="13" id="KW-0131">Cell cycle</keyword>
<dbReference type="InterPro" id="IPR036465">
    <property type="entry name" value="vWFA_dom_sf"/>
</dbReference>
<organism evidence="17 18">
    <name type="scientific">Camellia sinensis</name>
    <name type="common">Tea plant</name>
    <name type="synonym">Thea sinensis</name>
    <dbReference type="NCBI Taxonomy" id="4442"/>
    <lineage>
        <taxon>Eukaryota</taxon>
        <taxon>Viridiplantae</taxon>
        <taxon>Streptophyta</taxon>
        <taxon>Embryophyta</taxon>
        <taxon>Tracheophyta</taxon>
        <taxon>Spermatophyta</taxon>
        <taxon>Magnoliopsida</taxon>
        <taxon>eudicotyledons</taxon>
        <taxon>Gunneridae</taxon>
        <taxon>Pentapetalae</taxon>
        <taxon>asterids</taxon>
        <taxon>Ericales</taxon>
        <taxon>Theaceae</taxon>
        <taxon>Camellia</taxon>
    </lineage>
</organism>
<sequence>MEGVEGQSSTPPGRYSFPPSRYSSEDILFCIDVSSESLAEMKVTGPNGRSITRLDSIKQAILVFINAKLTINPDHRFAFASLGKSASWLRKEFSSEVESAMAAFRGLSVDSSSGHADLTQLFRIAAHEAKKSRAQNRILRVENNRIWVPYSSLIWERERSSQRRGGSHGRCGCDVVLPVAAVVMAAVVSVAWSALARGEGDGEVSVRRRRKVQKKLPEKGRNDGSWLEHECSSPKMQRVGRDDANKDIKKILIYCRSSVQPQHQWTANQKLFTLDVVYLHDKPGPDNCPQKVYDALVDALENVTEYEGYILESGQGLSRVLFRHMCVLLSHPQQRCLQDNIDIPKSLMKKSPTADSATAVEESVAVSSQ</sequence>
<keyword evidence="18" id="KW-1185">Reference proteome</keyword>
<comment type="similarity">
    <text evidence="3">Belongs to the BABAM1 family.</text>
</comment>
<protein>
    <recommendedName>
        <fullName evidence="4">BRISC and BRCA1-A complex member 1</fullName>
    </recommendedName>
    <alternativeName>
        <fullName evidence="14">Mediator of RAP80 interactions and targeting subunit of 40 kDa</fullName>
    </alternativeName>
    <alternativeName>
        <fullName evidence="15">New component of the BRCA1-A complex</fullName>
    </alternativeName>
</protein>
<proteinExistence type="inferred from homology"/>
<dbReference type="Proteomes" id="UP000593564">
    <property type="component" value="Unassembled WGS sequence"/>
</dbReference>
<dbReference type="CDD" id="cd21502">
    <property type="entry name" value="vWA_BABAM1"/>
    <property type="match status" value="1"/>
</dbReference>
<evidence type="ECO:0000256" key="2">
    <source>
        <dbReference type="ARBA" id="ARBA00004496"/>
    </source>
</evidence>
<dbReference type="GO" id="GO:0045739">
    <property type="term" value="P:positive regulation of DNA repair"/>
    <property type="evidence" value="ECO:0007669"/>
    <property type="project" value="InterPro"/>
</dbReference>
<feature type="region of interest" description="Disordered" evidence="16">
    <location>
        <begin position="203"/>
        <end position="232"/>
    </location>
</feature>
<evidence type="ECO:0000256" key="16">
    <source>
        <dbReference type="SAM" id="MobiDB-lite"/>
    </source>
</evidence>
<keyword evidence="7" id="KW-0227">DNA damage</keyword>
<evidence type="ECO:0000256" key="6">
    <source>
        <dbReference type="ARBA" id="ARBA00022618"/>
    </source>
</evidence>
<keyword evidence="9" id="KW-0833">Ubl conjugation pathway</keyword>
<dbReference type="PANTHER" id="PTHR15660">
    <property type="entry name" value="BRISC AND BRCA1-A COMPLEX MEMBER 1"/>
    <property type="match status" value="1"/>
</dbReference>